<reference evidence="1" key="1">
    <citation type="journal article" date="2021" name="Proc. Natl. Acad. Sci. U.S.A.">
        <title>A Catalog of Tens of Thousands of Viruses from Human Metagenomes Reveals Hidden Associations with Chronic Diseases.</title>
        <authorList>
            <person name="Tisza M.J."/>
            <person name="Buck C.B."/>
        </authorList>
    </citation>
    <scope>NUCLEOTIDE SEQUENCE</scope>
    <source>
        <strain evidence="1">Ct96L1</strain>
    </source>
</reference>
<evidence type="ECO:0000313" key="1">
    <source>
        <dbReference type="EMBL" id="DAD88982.1"/>
    </source>
</evidence>
<name>A0A8S5N2Z6_9CAUD</name>
<sequence length="35" mass="4343">MFFIWSKHCRPYQKLTWNKWKQTIPKIGGRKSYGK</sequence>
<protein>
    <submittedName>
        <fullName evidence="1">Uncharacterized protein</fullName>
    </submittedName>
</protein>
<organism evidence="1">
    <name type="scientific">Myoviridae sp. ct96L1</name>
    <dbReference type="NCBI Taxonomy" id="2826623"/>
    <lineage>
        <taxon>Viruses</taxon>
        <taxon>Duplodnaviria</taxon>
        <taxon>Heunggongvirae</taxon>
        <taxon>Uroviricota</taxon>
        <taxon>Caudoviricetes</taxon>
    </lineage>
</organism>
<accession>A0A8S5N2Z6</accession>
<dbReference type="EMBL" id="BK015051">
    <property type="protein sequence ID" value="DAD88982.1"/>
    <property type="molecule type" value="Genomic_DNA"/>
</dbReference>
<proteinExistence type="predicted"/>